<dbReference type="GO" id="GO:1904680">
    <property type="term" value="F:peptide transmembrane transporter activity"/>
    <property type="evidence" value="ECO:0007669"/>
    <property type="project" value="TreeGrafter"/>
</dbReference>
<dbReference type="AlphaFoldDB" id="A0A4R3M8J4"/>
<organism evidence="5 6">
    <name type="scientific">Paralcaligenes ureilyticus</name>
    <dbReference type="NCBI Taxonomy" id="627131"/>
    <lineage>
        <taxon>Bacteria</taxon>
        <taxon>Pseudomonadati</taxon>
        <taxon>Pseudomonadota</taxon>
        <taxon>Betaproteobacteria</taxon>
        <taxon>Burkholderiales</taxon>
        <taxon>Alcaligenaceae</taxon>
        <taxon>Paralcaligenes</taxon>
    </lineage>
</organism>
<evidence type="ECO:0000256" key="1">
    <source>
        <dbReference type="ARBA" id="ARBA00005695"/>
    </source>
</evidence>
<dbReference type="CDD" id="cd08511">
    <property type="entry name" value="PBP2_NikA_DppA_OppA_like_5"/>
    <property type="match status" value="1"/>
</dbReference>
<feature type="domain" description="Solute-binding protein family 5" evidence="4">
    <location>
        <begin position="65"/>
        <end position="424"/>
    </location>
</feature>
<gene>
    <name evidence="5" type="ORF">EDC26_105161</name>
</gene>
<evidence type="ECO:0000256" key="2">
    <source>
        <dbReference type="ARBA" id="ARBA00022729"/>
    </source>
</evidence>
<reference evidence="5 6" key="1">
    <citation type="submission" date="2019-03" db="EMBL/GenBank/DDBJ databases">
        <title>Genomic Encyclopedia of Type Strains, Phase IV (KMG-IV): sequencing the most valuable type-strain genomes for metagenomic binning, comparative biology and taxonomic classification.</title>
        <authorList>
            <person name="Goeker M."/>
        </authorList>
    </citation>
    <scope>NUCLEOTIDE SEQUENCE [LARGE SCALE GENOMIC DNA]</scope>
    <source>
        <strain evidence="5 6">DSM 24591</strain>
    </source>
</reference>
<dbReference type="Pfam" id="PF00496">
    <property type="entry name" value="SBP_bac_5"/>
    <property type="match status" value="1"/>
</dbReference>
<dbReference type="Gene3D" id="3.90.76.10">
    <property type="entry name" value="Dipeptide-binding Protein, Domain 1"/>
    <property type="match status" value="1"/>
</dbReference>
<dbReference type="Gene3D" id="3.10.105.10">
    <property type="entry name" value="Dipeptide-binding Protein, Domain 3"/>
    <property type="match status" value="1"/>
</dbReference>
<feature type="chain" id="PRO_5020519404" evidence="3">
    <location>
        <begin position="23"/>
        <end position="505"/>
    </location>
</feature>
<dbReference type="Gene3D" id="3.40.190.10">
    <property type="entry name" value="Periplasmic binding protein-like II"/>
    <property type="match status" value="1"/>
</dbReference>
<proteinExistence type="inferred from homology"/>
<comment type="similarity">
    <text evidence="1">Belongs to the bacterial solute-binding protein 5 family.</text>
</comment>
<keyword evidence="2 3" id="KW-0732">Signal</keyword>
<comment type="caution">
    <text evidence="5">The sequence shown here is derived from an EMBL/GenBank/DDBJ whole genome shotgun (WGS) entry which is preliminary data.</text>
</comment>
<dbReference type="InterPro" id="IPR000914">
    <property type="entry name" value="SBP_5_dom"/>
</dbReference>
<evidence type="ECO:0000256" key="3">
    <source>
        <dbReference type="SAM" id="SignalP"/>
    </source>
</evidence>
<dbReference type="EMBL" id="SMAJ01000005">
    <property type="protein sequence ID" value="TCT08609.1"/>
    <property type="molecule type" value="Genomic_DNA"/>
</dbReference>
<dbReference type="Proteomes" id="UP000295525">
    <property type="component" value="Unassembled WGS sequence"/>
</dbReference>
<dbReference type="PANTHER" id="PTHR30290:SF38">
    <property type="entry name" value="D,D-DIPEPTIDE-BINDING PERIPLASMIC PROTEIN DDPA-RELATED"/>
    <property type="match status" value="1"/>
</dbReference>
<dbReference type="GO" id="GO:0030288">
    <property type="term" value="C:outer membrane-bounded periplasmic space"/>
    <property type="evidence" value="ECO:0007669"/>
    <property type="project" value="UniProtKB-ARBA"/>
</dbReference>
<accession>A0A4R3M8J4</accession>
<evidence type="ECO:0000313" key="6">
    <source>
        <dbReference type="Proteomes" id="UP000295525"/>
    </source>
</evidence>
<evidence type="ECO:0000259" key="4">
    <source>
        <dbReference type="Pfam" id="PF00496"/>
    </source>
</evidence>
<dbReference type="InterPro" id="IPR030678">
    <property type="entry name" value="Peptide/Ni-bd"/>
</dbReference>
<protein>
    <submittedName>
        <fullName evidence="5">Peptide/nickel transport system substrate-binding protein</fullName>
    </submittedName>
</protein>
<dbReference type="SUPFAM" id="SSF53850">
    <property type="entry name" value="Periplasmic binding protein-like II"/>
    <property type="match status" value="1"/>
</dbReference>
<dbReference type="PANTHER" id="PTHR30290">
    <property type="entry name" value="PERIPLASMIC BINDING COMPONENT OF ABC TRANSPORTER"/>
    <property type="match status" value="1"/>
</dbReference>
<name>A0A4R3M8J4_9BURK</name>
<keyword evidence="6" id="KW-1185">Reference proteome</keyword>
<dbReference type="GO" id="GO:0015833">
    <property type="term" value="P:peptide transport"/>
    <property type="evidence" value="ECO:0007669"/>
    <property type="project" value="TreeGrafter"/>
</dbReference>
<dbReference type="InterPro" id="IPR039424">
    <property type="entry name" value="SBP_5"/>
</dbReference>
<dbReference type="GO" id="GO:0043190">
    <property type="term" value="C:ATP-binding cassette (ABC) transporter complex"/>
    <property type="evidence" value="ECO:0007669"/>
    <property type="project" value="InterPro"/>
</dbReference>
<sequence length="505" mass="55662">MKRITMALGGILLGVAATASFAQTLRIGMQEDPDTLDPARSRTYVARMVFASLCDKLVDTNAKLEFVPRLATSWSWSADNKVLTFKLRDDAVFHDGTHFDAAAAKANLDRDRTMPESMRKGELASVAQVDAPNPTTLVITVKQPDATLLAQLSDRAGMMLSPKSFAGADSASTVGRHPVCSGPYKFVERVQNDRIVLEKFDKYYDAGDYHFQKLVFMPIPDTTVRLQNLRSGSIDILERLNPSDVAQVKADPNLVFKPVTGLGFQQFMFNTNNGPKSKTNPFANKLVRQAFELTIDRDAINKVIGGGIFVPAQQPFPLASPYYSDKFPVTKPDIAKARALLKQAGMTTVKAELSFGNNTIASSTAEMVQAMAAQAGFQISLRPTEYAAMLADDRKGNFQVDMRGWSGRVDPDGNIYNFVTCGGSLNDGKYCNPEVDKLLKEARTVPDTAKRKALYDKAQAILQDELPSMYTYYQPWPFVVRKKVQGFDPFPDGMIRLKGVSFAKG</sequence>
<dbReference type="OrthoDB" id="9801799at2"/>
<feature type="signal peptide" evidence="3">
    <location>
        <begin position="1"/>
        <end position="22"/>
    </location>
</feature>
<dbReference type="PIRSF" id="PIRSF002741">
    <property type="entry name" value="MppA"/>
    <property type="match status" value="1"/>
</dbReference>
<evidence type="ECO:0000313" key="5">
    <source>
        <dbReference type="EMBL" id="TCT08609.1"/>
    </source>
</evidence>
<dbReference type="RefSeq" id="WP_132581745.1">
    <property type="nucleotide sequence ID" value="NZ_SMAJ01000005.1"/>
</dbReference>